<dbReference type="InterPro" id="IPR007627">
    <property type="entry name" value="RNA_pol_sigma70_r2"/>
</dbReference>
<dbReference type="NCBIfam" id="TIGR02937">
    <property type="entry name" value="sigma70-ECF"/>
    <property type="match status" value="1"/>
</dbReference>
<dbReference type="Gene3D" id="1.10.1740.10">
    <property type="match status" value="1"/>
</dbReference>
<dbReference type="SUPFAM" id="SSF88946">
    <property type="entry name" value="Sigma2 domain of RNA polymerase sigma factors"/>
    <property type="match status" value="1"/>
</dbReference>
<dbReference type="OrthoDB" id="9782703at2"/>
<dbReference type="GO" id="GO:0003677">
    <property type="term" value="F:DNA binding"/>
    <property type="evidence" value="ECO:0007669"/>
    <property type="project" value="InterPro"/>
</dbReference>
<dbReference type="InterPro" id="IPR014284">
    <property type="entry name" value="RNA_pol_sigma-70_dom"/>
</dbReference>
<dbReference type="Pfam" id="PF04542">
    <property type="entry name" value="Sigma70_r2"/>
    <property type="match status" value="1"/>
</dbReference>
<organism evidence="7 8">
    <name type="scientific">Isobaculum melis</name>
    <dbReference type="NCBI Taxonomy" id="142588"/>
    <lineage>
        <taxon>Bacteria</taxon>
        <taxon>Bacillati</taxon>
        <taxon>Bacillota</taxon>
        <taxon>Bacilli</taxon>
        <taxon>Lactobacillales</taxon>
        <taxon>Carnobacteriaceae</taxon>
        <taxon>Isobaculum</taxon>
    </lineage>
</organism>
<evidence type="ECO:0000259" key="5">
    <source>
        <dbReference type="Pfam" id="PF04542"/>
    </source>
</evidence>
<dbReference type="Proteomes" id="UP000198948">
    <property type="component" value="Unassembled WGS sequence"/>
</dbReference>
<dbReference type="GO" id="GO:0016987">
    <property type="term" value="F:sigma factor activity"/>
    <property type="evidence" value="ECO:0007669"/>
    <property type="project" value="UniProtKB-KW"/>
</dbReference>
<dbReference type="InterPro" id="IPR036388">
    <property type="entry name" value="WH-like_DNA-bd_sf"/>
</dbReference>
<dbReference type="GO" id="GO:0006352">
    <property type="term" value="P:DNA-templated transcription initiation"/>
    <property type="evidence" value="ECO:0007669"/>
    <property type="project" value="InterPro"/>
</dbReference>
<evidence type="ECO:0000256" key="3">
    <source>
        <dbReference type="ARBA" id="ARBA00023082"/>
    </source>
</evidence>
<dbReference type="STRING" id="142588.SAMN04488559_101113"/>
<proteinExistence type="inferred from homology"/>
<evidence type="ECO:0000256" key="2">
    <source>
        <dbReference type="ARBA" id="ARBA00023015"/>
    </source>
</evidence>
<dbReference type="InterPro" id="IPR039425">
    <property type="entry name" value="RNA_pol_sigma-70-like"/>
</dbReference>
<dbReference type="CDD" id="cd06171">
    <property type="entry name" value="Sigma70_r4"/>
    <property type="match status" value="1"/>
</dbReference>
<dbReference type="RefSeq" id="WP_092649269.1">
    <property type="nucleotide sequence ID" value="NZ_FOHA01000001.1"/>
</dbReference>
<protein>
    <submittedName>
        <fullName evidence="7">RNA polymerase, sigma subunit, SigV</fullName>
    </submittedName>
</protein>
<keyword evidence="2" id="KW-0805">Transcription regulation</keyword>
<keyword evidence="3" id="KW-0731">Sigma factor</keyword>
<name>A0A1H9PSW7_9LACT</name>
<evidence type="ECO:0000259" key="6">
    <source>
        <dbReference type="Pfam" id="PF08281"/>
    </source>
</evidence>
<gene>
    <name evidence="7" type="ORF">SAMN04488559_101113</name>
</gene>
<dbReference type="InterPro" id="IPR013325">
    <property type="entry name" value="RNA_pol_sigma_r2"/>
</dbReference>
<dbReference type="InterPro" id="IPR013324">
    <property type="entry name" value="RNA_pol_sigma_r3/r4-like"/>
</dbReference>
<comment type="similarity">
    <text evidence="1">Belongs to the sigma-70 factor family. ECF subfamily.</text>
</comment>
<dbReference type="InterPro" id="IPR013249">
    <property type="entry name" value="RNA_pol_sigma70_r4_t2"/>
</dbReference>
<dbReference type="Pfam" id="PF08281">
    <property type="entry name" value="Sigma70_r4_2"/>
    <property type="match status" value="1"/>
</dbReference>
<feature type="domain" description="RNA polymerase sigma-70 region 2" evidence="5">
    <location>
        <begin position="29"/>
        <end position="84"/>
    </location>
</feature>
<dbReference type="AlphaFoldDB" id="A0A1H9PSW7"/>
<dbReference type="SUPFAM" id="SSF88659">
    <property type="entry name" value="Sigma3 and sigma4 domains of RNA polymerase sigma factors"/>
    <property type="match status" value="1"/>
</dbReference>
<evidence type="ECO:0000256" key="1">
    <source>
        <dbReference type="ARBA" id="ARBA00010641"/>
    </source>
</evidence>
<keyword evidence="4" id="KW-0804">Transcription</keyword>
<feature type="domain" description="RNA polymerase sigma factor 70 region 4 type 2" evidence="6">
    <location>
        <begin position="120"/>
        <end position="171"/>
    </location>
</feature>
<dbReference type="PANTHER" id="PTHR43133:SF51">
    <property type="entry name" value="RNA POLYMERASE SIGMA FACTOR"/>
    <property type="match status" value="1"/>
</dbReference>
<reference evidence="7 8" key="1">
    <citation type="submission" date="2016-10" db="EMBL/GenBank/DDBJ databases">
        <authorList>
            <person name="de Groot N.N."/>
        </authorList>
    </citation>
    <scope>NUCLEOTIDE SEQUENCE [LARGE SCALE GENOMIC DNA]</scope>
    <source>
        <strain evidence="7 8">DSM 13760</strain>
    </source>
</reference>
<sequence length="182" mass="21736">MVQMNEQTLQMARKAQRGNVKAIEWLLKKEYEYIYYTAYRCVHSEQDALDVVQEATVRALRSVTTLKKPHYFYTWYTRILLRVAGKLLDEKNKMKQVEFKEHANQILAIDDHLKKENQIDLEAALERIEEKYREVLQLFYYQNLTIQEISRLLNIPEGTVKTNLSRGKQKLRVELGGDYYER</sequence>
<accession>A0A1H9PSW7</accession>
<evidence type="ECO:0000313" key="7">
    <source>
        <dbReference type="EMBL" id="SER51228.1"/>
    </source>
</evidence>
<evidence type="ECO:0000313" key="8">
    <source>
        <dbReference type="Proteomes" id="UP000198948"/>
    </source>
</evidence>
<evidence type="ECO:0000256" key="4">
    <source>
        <dbReference type="ARBA" id="ARBA00023163"/>
    </source>
</evidence>
<dbReference type="EMBL" id="FOHA01000001">
    <property type="protein sequence ID" value="SER51228.1"/>
    <property type="molecule type" value="Genomic_DNA"/>
</dbReference>
<keyword evidence="8" id="KW-1185">Reference proteome</keyword>
<dbReference type="Gene3D" id="1.10.10.10">
    <property type="entry name" value="Winged helix-like DNA-binding domain superfamily/Winged helix DNA-binding domain"/>
    <property type="match status" value="1"/>
</dbReference>
<dbReference type="PANTHER" id="PTHR43133">
    <property type="entry name" value="RNA POLYMERASE ECF-TYPE SIGMA FACTO"/>
    <property type="match status" value="1"/>
</dbReference>